<dbReference type="Proteomes" id="UP000596661">
    <property type="component" value="Chromosome 2"/>
</dbReference>
<dbReference type="AlphaFoldDB" id="A0A803NSR8"/>
<protein>
    <submittedName>
        <fullName evidence="1">Uncharacterized protein</fullName>
    </submittedName>
</protein>
<sequence>MCREATCKIAFNEVFRACSQIPRNHNIEEETCDPLLANQGIPPTNTNNAEKDVNPPLAPVVPNDVVVPANIALVAPPPGNQIAPANNPLLPGGVDQEIVLRVLRMIEQ</sequence>
<evidence type="ECO:0000313" key="2">
    <source>
        <dbReference type="Proteomes" id="UP000596661"/>
    </source>
</evidence>
<name>A0A803NSR8_CANSA</name>
<keyword evidence="2" id="KW-1185">Reference proteome</keyword>
<organism evidence="1 2">
    <name type="scientific">Cannabis sativa</name>
    <name type="common">Hemp</name>
    <name type="synonym">Marijuana</name>
    <dbReference type="NCBI Taxonomy" id="3483"/>
    <lineage>
        <taxon>Eukaryota</taxon>
        <taxon>Viridiplantae</taxon>
        <taxon>Streptophyta</taxon>
        <taxon>Embryophyta</taxon>
        <taxon>Tracheophyta</taxon>
        <taxon>Spermatophyta</taxon>
        <taxon>Magnoliopsida</taxon>
        <taxon>eudicotyledons</taxon>
        <taxon>Gunneridae</taxon>
        <taxon>Pentapetalae</taxon>
        <taxon>rosids</taxon>
        <taxon>fabids</taxon>
        <taxon>Rosales</taxon>
        <taxon>Cannabaceae</taxon>
        <taxon>Cannabis</taxon>
    </lineage>
</organism>
<dbReference type="Gramene" id="evm.model.02.1226">
    <property type="protein sequence ID" value="cds.evm.model.02.1226"/>
    <property type="gene ID" value="evm.TU.02.1226"/>
</dbReference>
<proteinExistence type="predicted"/>
<reference evidence="1" key="2">
    <citation type="submission" date="2021-03" db="UniProtKB">
        <authorList>
            <consortium name="EnsemblPlants"/>
        </authorList>
    </citation>
    <scope>IDENTIFICATION</scope>
</reference>
<accession>A0A803NSR8</accession>
<dbReference type="EMBL" id="UZAU01000168">
    <property type="status" value="NOT_ANNOTATED_CDS"/>
    <property type="molecule type" value="Genomic_DNA"/>
</dbReference>
<reference evidence="1" key="1">
    <citation type="submission" date="2018-11" db="EMBL/GenBank/DDBJ databases">
        <authorList>
            <person name="Grassa J C."/>
        </authorList>
    </citation>
    <scope>NUCLEOTIDE SEQUENCE [LARGE SCALE GENOMIC DNA]</scope>
</reference>
<evidence type="ECO:0000313" key="1">
    <source>
        <dbReference type="EnsemblPlants" id="cds.evm.model.02.1226"/>
    </source>
</evidence>
<dbReference type="EnsemblPlants" id="evm.model.02.1226">
    <property type="protein sequence ID" value="cds.evm.model.02.1226"/>
    <property type="gene ID" value="evm.TU.02.1226"/>
</dbReference>